<dbReference type="SUPFAM" id="SSF50978">
    <property type="entry name" value="WD40 repeat-like"/>
    <property type="match status" value="2"/>
</dbReference>
<dbReference type="InterPro" id="IPR019775">
    <property type="entry name" value="WD40_repeat_CS"/>
</dbReference>
<feature type="domain" description="Peptidase C14 caspase" evidence="4">
    <location>
        <begin position="13"/>
        <end position="231"/>
    </location>
</feature>
<dbReference type="PRINTS" id="PR00320">
    <property type="entry name" value="GPROTEINBRPT"/>
</dbReference>
<dbReference type="PANTHER" id="PTHR22847">
    <property type="entry name" value="WD40 REPEAT PROTEIN"/>
    <property type="match status" value="1"/>
</dbReference>
<evidence type="ECO:0000259" key="5">
    <source>
        <dbReference type="Pfam" id="PF20703"/>
    </source>
</evidence>
<evidence type="ECO:0000313" key="6">
    <source>
        <dbReference type="EMBL" id="AFZ38170.1"/>
    </source>
</evidence>
<evidence type="ECO:0000256" key="3">
    <source>
        <dbReference type="PROSITE-ProRule" id="PRU00221"/>
    </source>
</evidence>
<dbReference type="EMBL" id="CP003654">
    <property type="protein sequence ID" value="AFZ38170.1"/>
    <property type="molecule type" value="Genomic_DNA"/>
</dbReference>
<dbReference type="HOGENOM" id="CLU_002352_0_0_3"/>
<evidence type="ECO:0000259" key="4">
    <source>
        <dbReference type="Pfam" id="PF00656"/>
    </source>
</evidence>
<feature type="repeat" description="WD" evidence="3">
    <location>
        <begin position="1629"/>
        <end position="1663"/>
    </location>
</feature>
<dbReference type="GO" id="GO:0004197">
    <property type="term" value="F:cysteine-type endopeptidase activity"/>
    <property type="evidence" value="ECO:0007669"/>
    <property type="project" value="InterPro"/>
</dbReference>
<dbReference type="InterPro" id="IPR049052">
    <property type="entry name" value="nSTAND1"/>
</dbReference>
<evidence type="ECO:0000256" key="2">
    <source>
        <dbReference type="ARBA" id="ARBA00022737"/>
    </source>
</evidence>
<dbReference type="PATRIC" id="fig|111780.3.peg.4888"/>
<dbReference type="Pfam" id="PF00656">
    <property type="entry name" value="Peptidase_C14"/>
    <property type="match status" value="1"/>
</dbReference>
<dbReference type="OrthoDB" id="464342at2"/>
<dbReference type="Pfam" id="PF00400">
    <property type="entry name" value="WD40"/>
    <property type="match status" value="12"/>
</dbReference>
<feature type="domain" description="Novel STAND NTPase 1" evidence="5">
    <location>
        <begin position="500"/>
        <end position="924"/>
    </location>
</feature>
<feature type="repeat" description="WD" evidence="3">
    <location>
        <begin position="1515"/>
        <end position="1546"/>
    </location>
</feature>
<reference evidence="7" key="1">
    <citation type="journal article" date="2013" name="Proc. Natl. Acad. Sci. U.S.A.">
        <title>Improving the coverage of the cyanobacterial phylum using diversity-driven genome sequencing.</title>
        <authorList>
            <person name="Shih P.M."/>
            <person name="Wu D."/>
            <person name="Latifi A."/>
            <person name="Axen S.D."/>
            <person name="Fewer D.P."/>
            <person name="Talla E."/>
            <person name="Calteau A."/>
            <person name="Cai F."/>
            <person name="Tandeau de Marsac N."/>
            <person name="Rippka R."/>
            <person name="Herdman M."/>
            <person name="Sivonen K."/>
            <person name="Coursin T."/>
            <person name="Laurent T."/>
            <person name="Goodwin L."/>
            <person name="Nolan M."/>
            <person name="Davenport K.W."/>
            <person name="Han C.S."/>
            <person name="Rubin E.M."/>
            <person name="Eisen J.A."/>
            <person name="Woyke T."/>
            <person name="Gugger M."/>
            <person name="Kerfeld C.A."/>
        </authorList>
    </citation>
    <scope>NUCLEOTIDE SEQUENCE [LARGE SCALE GENOMIC DNA]</scope>
    <source>
        <strain evidence="7">ATCC 29371 / PCC 7437</strain>
        <plasmid evidence="7">Plasmid pSTA7437.01</plasmid>
    </source>
</reference>
<dbReference type="PROSITE" id="PS50294">
    <property type="entry name" value="WD_REPEATS_REGION"/>
    <property type="match status" value="9"/>
</dbReference>
<dbReference type="RefSeq" id="WP_015212076.1">
    <property type="nucleotide sequence ID" value="NC_019765.1"/>
</dbReference>
<feature type="repeat" description="WD" evidence="3">
    <location>
        <begin position="1163"/>
        <end position="1197"/>
    </location>
</feature>
<keyword evidence="7" id="KW-1185">Reference proteome</keyword>
<dbReference type="PANTHER" id="PTHR22847:SF637">
    <property type="entry name" value="WD REPEAT DOMAIN 5B"/>
    <property type="match status" value="1"/>
</dbReference>
<dbReference type="PROSITE" id="PS50082">
    <property type="entry name" value="WD_REPEATS_2"/>
    <property type="match status" value="10"/>
</dbReference>
<feature type="repeat" description="WD" evidence="3">
    <location>
        <begin position="1081"/>
        <end position="1113"/>
    </location>
</feature>
<feature type="repeat" description="WD" evidence="3">
    <location>
        <begin position="1433"/>
        <end position="1467"/>
    </location>
</feature>
<dbReference type="InterPro" id="IPR011600">
    <property type="entry name" value="Pept_C14_caspase"/>
</dbReference>
<feature type="repeat" description="WD" evidence="3">
    <location>
        <begin position="1474"/>
        <end position="1508"/>
    </location>
</feature>
<dbReference type="Gene3D" id="2.130.10.10">
    <property type="entry name" value="YVTN repeat-like/Quinoprotein amine dehydrogenase"/>
    <property type="match status" value="4"/>
</dbReference>
<keyword evidence="1 3" id="KW-0853">WD repeat</keyword>
<dbReference type="KEGG" id="scs:Sta7437_4727"/>
<organism evidence="6 7">
    <name type="scientific">Stanieria cyanosphaera (strain ATCC 29371 / PCC 7437)</name>
    <dbReference type="NCBI Taxonomy" id="111780"/>
    <lineage>
        <taxon>Bacteria</taxon>
        <taxon>Bacillati</taxon>
        <taxon>Cyanobacteriota</taxon>
        <taxon>Cyanophyceae</taxon>
        <taxon>Pleurocapsales</taxon>
        <taxon>Dermocarpellaceae</taxon>
        <taxon>Stanieria</taxon>
    </lineage>
</organism>
<dbReference type="InterPro" id="IPR001680">
    <property type="entry name" value="WD40_rpt"/>
</dbReference>
<dbReference type="Proteomes" id="UP000010473">
    <property type="component" value="Plasmid pSTA7437.01"/>
</dbReference>
<sequence>MSLITAASSKLWIVLIGVTQYQDENIEDLKFCANDCRGLMEALKIATQSFHGTEIIAHYDGASHSPELASIITSIQKFGDAQAEDTVLFYFSGHGFLDRDNNPILCVADTELADLAGTGLKLETVLDVLTECQAKHQVVWLDACQQKLNIQSNSNPNAQLLDALKEQAEQSQNFSAILSCDRHECSWEIPELGHGLFTYYLIQGLRGKAADPEGIIEVKELFKYVRDRLKQYLDNWNSPQHLETTRVKSDKGIVINPTPPKRSQTPQQIFRGSADIVLGRAVNHTEREALVIKTLAFSESTVNLCQILQGKGGFRVDYCFPEAKQEEELETAIASCLQSDRSKTVLLYLAGKIVETDKNVYQLWLNDSAYITFNWLKSQLDKSSINSKIVIIDGYGANNLDNCLNILQPNAQSNQSIIAATIETGNQGKFIAQLLAILQTAADFDREFWVAELITQLQKARQLNPEIVLKSWLSGATEVLDILLPQVERSPVTFDANYCPYKGLLAFTKQDSNFFYGREALTQKIVSQLKNTSFLAILGASGSGKSSVVQAGVLPQLETKGLYCNRTNQLQLCQTWVMLPGDNPISALAKSIAPNDSEVLEGVIHAGVEAFISWLQQQSKPISVLLIDQFEELFNLTPDSDRHTFLDFILSLSDRASDCLKVIITLRDDFTQECAEFPQLAKKIQQSYILVLSYFTEDQYRQIITQPARQVGLTVEEALVNVLVEEVQTGSLPLLQFALEELWCKRTPGSLTLQDYQQHIGGIAKILEKKADLTYQSLTKAQQECAQWIFLSLVQLGEGKEDTRRPMLRSQLLVSKYDKDQASRQLFQSTLQALIEARLIVVSLEENNIAVDASNSQDCSQNLEETTQKLLISSNYDVNVEVIHEILIRNWQTLRWWLDKNRDRLRLMRELQQKTDEWEQTHSSQKDGFLLPEAALAKYEEFYINNPDELPTRVHQFMGLSIEKRDRLKKAEIIRLEREIKLRKTAQRRAKFLAIAFIVAIGLTGVAIWKGHQSNINEINALINTSEAQLALNQNFESLLTKLKIGRKIQNNRFGVDNQTKIKLIGGLHNVLYQIREFNRIQGHTDLIRSVAFSPDGKIIASASLDNTVKLWNREGKLLHTLNGHTSDVRSVAFSPDNKTIASASRDGTVKLWNADGELLHTLIGHTDWVQRVAFSPDGKMIASTSFDGTIRLWNLQGNLLHTLTGHQISVKADSIKSITFSPDIQTIASGGTDGTIKLWNLQGKLIRSFKAHGRSVEKVLFSSDGQTIISAGWEGTVDQYNTVTNEDNAVKVWNLEGKLLKSLTKDVGNIYVYGVAFSSDTKMIASATDYHTIQIRNFEGNLLYSFAGDTSSSSVSAMAFSPDNKTFVVASENGTLRFWNLDKPLINTVECGSRYYVDEITFNADGKVILPFTISDGIIKLCSPEGKVLHTLKGHTDVITEIAFSRDRQILASASWDKTVRLWSIDGKLLHTLTGHTKGVTGVAFSPDGQTIASASWDNTIKLWSIDGKLLHTLTGHTESVTKVLFSPDGQTIASVTGKKIKFWNKDGKLLHTFQGKTVVFSPDSQIIAVGNYKEIKLWNKDGKLLHTLNGHRTIENIVFSPDSQIIAVGNYKEIKLWNKDGKLLHTLNGHSSTVNQIIFSPDNQIIASASQDNTIKLWSIDGELLHTLLGHSVSVNQIVFSPDGKTLISGSYDRTAKFWSLDLDDLLTRGCDWARDYLTNNPNVSENDHHICDGI</sequence>
<geneLocation type="plasmid" evidence="6 7">
    <name>pSTA7437.01</name>
</geneLocation>
<dbReference type="InterPro" id="IPR029030">
    <property type="entry name" value="Caspase-like_dom_sf"/>
</dbReference>
<feature type="repeat" description="WD" evidence="3">
    <location>
        <begin position="1209"/>
        <end position="1243"/>
    </location>
</feature>
<keyword evidence="2" id="KW-0677">Repeat</keyword>
<dbReference type="PROSITE" id="PS00678">
    <property type="entry name" value="WD_REPEATS_1"/>
    <property type="match status" value="2"/>
</dbReference>
<dbReference type="Gene3D" id="3.40.50.1460">
    <property type="match status" value="1"/>
</dbReference>
<dbReference type="InterPro" id="IPR020472">
    <property type="entry name" value="WD40_PAC1"/>
</dbReference>
<dbReference type="SMART" id="SM00320">
    <property type="entry name" value="WD40"/>
    <property type="match status" value="14"/>
</dbReference>
<dbReference type="GO" id="GO:0006508">
    <property type="term" value="P:proteolysis"/>
    <property type="evidence" value="ECO:0007669"/>
    <property type="project" value="InterPro"/>
</dbReference>
<feature type="repeat" description="WD" evidence="3">
    <location>
        <begin position="1670"/>
        <end position="1711"/>
    </location>
</feature>
<keyword evidence="6" id="KW-0614">Plasmid</keyword>
<evidence type="ECO:0000256" key="1">
    <source>
        <dbReference type="ARBA" id="ARBA00022574"/>
    </source>
</evidence>
<evidence type="ECO:0000313" key="7">
    <source>
        <dbReference type="Proteomes" id="UP000010473"/>
    </source>
</evidence>
<dbReference type="InterPro" id="IPR036322">
    <property type="entry name" value="WD40_repeat_dom_sf"/>
</dbReference>
<accession>K9Y006</accession>
<dbReference type="SUPFAM" id="SSF52540">
    <property type="entry name" value="P-loop containing nucleoside triphosphate hydrolases"/>
    <property type="match status" value="1"/>
</dbReference>
<dbReference type="Pfam" id="PF20703">
    <property type="entry name" value="nSTAND1"/>
    <property type="match status" value="1"/>
</dbReference>
<name>K9Y006_STAC7</name>
<protein>
    <submittedName>
        <fullName evidence="6">WD40 repeat-containing protein</fullName>
    </submittedName>
</protein>
<gene>
    <name evidence="6" type="ordered locus">Sta7437_4727</name>
</gene>
<feature type="repeat" description="WD" evidence="3">
    <location>
        <begin position="1122"/>
        <end position="1154"/>
    </location>
</feature>
<proteinExistence type="predicted"/>
<dbReference type="SUPFAM" id="SSF52129">
    <property type="entry name" value="Caspase-like"/>
    <property type="match status" value="1"/>
</dbReference>
<dbReference type="Gene3D" id="3.40.50.300">
    <property type="entry name" value="P-loop containing nucleotide triphosphate hydrolases"/>
    <property type="match status" value="1"/>
</dbReference>
<feature type="repeat" description="WD" evidence="3">
    <location>
        <begin position="1349"/>
        <end position="1383"/>
    </location>
</feature>
<dbReference type="InterPro" id="IPR027417">
    <property type="entry name" value="P-loop_NTPase"/>
</dbReference>
<dbReference type="InterPro" id="IPR015943">
    <property type="entry name" value="WD40/YVTN_repeat-like_dom_sf"/>
</dbReference>
<dbReference type="CDD" id="cd00200">
    <property type="entry name" value="WD40"/>
    <property type="match status" value="2"/>
</dbReference>